<dbReference type="InterPro" id="IPR051944">
    <property type="entry name" value="BEACH_domain_protein"/>
</dbReference>
<protein>
    <recommendedName>
        <fullName evidence="2">Alfy-like armadillo-like repeat domain-containing protein</fullName>
    </recommendedName>
</protein>
<sequence length="367" mass="40589">MFQRLLTPLRARFEVAPTPKPVPRSSLASEISEPELSPENFQRDARIELMRNWVDSVKSTDDIMEKIQLLAEIQRIMVEDAATKDVFRECDGFVVLVNLLSTLRPPMSDDAQGSTETGEAARLAFAILAEGMRGHQANIDFFDHRVGYDSLEQSVLQLATNSRTVDQVFGFLVALSLQDFSPAGLFVSLRAAGGLHEAEAQIGQFASRFGPIYAPKAILVAVHLLPQEDELLQYALFKVLERLAVSSHRNQAALNALGLVGILFPRLYPEEGETALPEQLRAIMAKLLRRMLDMGASTREARAIFKRAVGEDGTLRMPVVELLRSGMRAKWPEYFSLEGSAALALKETAPKGMPCPAGFSFICWLSV</sequence>
<evidence type="ECO:0000256" key="1">
    <source>
        <dbReference type="ARBA" id="ARBA00022574"/>
    </source>
</evidence>
<dbReference type="STRING" id="1314781.A0A165D0C6"/>
<reference evidence="3 4" key="1">
    <citation type="journal article" date="2016" name="Mol. Biol. Evol.">
        <title>Comparative Genomics of Early-Diverging Mushroom-Forming Fungi Provides Insights into the Origins of Lignocellulose Decay Capabilities.</title>
        <authorList>
            <person name="Nagy L.G."/>
            <person name="Riley R."/>
            <person name="Tritt A."/>
            <person name="Adam C."/>
            <person name="Daum C."/>
            <person name="Floudas D."/>
            <person name="Sun H."/>
            <person name="Yadav J.S."/>
            <person name="Pangilinan J."/>
            <person name="Larsson K.H."/>
            <person name="Matsuura K."/>
            <person name="Barry K."/>
            <person name="Labutti K."/>
            <person name="Kuo R."/>
            <person name="Ohm R.A."/>
            <person name="Bhattacharya S.S."/>
            <person name="Shirouzu T."/>
            <person name="Yoshinaga Y."/>
            <person name="Martin F.M."/>
            <person name="Grigoriev I.V."/>
            <person name="Hibbett D.S."/>
        </authorList>
    </citation>
    <scope>NUCLEOTIDE SEQUENCE [LARGE SCALE GENOMIC DNA]</scope>
    <source>
        <strain evidence="3 4">HHB12029</strain>
    </source>
</reference>
<dbReference type="AlphaFoldDB" id="A0A165D0C6"/>
<accession>A0A165D0C6</accession>
<keyword evidence="4" id="KW-1185">Reference proteome</keyword>
<dbReference type="OrthoDB" id="26681at2759"/>
<evidence type="ECO:0000313" key="4">
    <source>
        <dbReference type="Proteomes" id="UP000077266"/>
    </source>
</evidence>
<dbReference type="EMBL" id="KV426265">
    <property type="protein sequence ID" value="KZV83557.1"/>
    <property type="molecule type" value="Genomic_DNA"/>
</dbReference>
<dbReference type="PANTHER" id="PTHR46108:SF4">
    <property type="entry name" value="BLUE CHEESE"/>
    <property type="match status" value="1"/>
</dbReference>
<feature type="non-terminal residue" evidence="3">
    <location>
        <position position="367"/>
    </location>
</feature>
<dbReference type="InParanoid" id="A0A165D0C6"/>
<dbReference type="Proteomes" id="UP000077266">
    <property type="component" value="Unassembled WGS sequence"/>
</dbReference>
<proteinExistence type="predicted"/>
<gene>
    <name evidence="3" type="ORF">EXIGLDRAFT_568208</name>
</gene>
<name>A0A165D0C6_EXIGL</name>
<evidence type="ECO:0000259" key="2">
    <source>
        <dbReference type="Pfam" id="PF23295"/>
    </source>
</evidence>
<dbReference type="Pfam" id="PF23295">
    <property type="entry name" value="Arm_4"/>
    <property type="match status" value="1"/>
</dbReference>
<keyword evidence="1" id="KW-0853">WD repeat</keyword>
<feature type="domain" description="Alfy-like armadillo-like repeat" evidence="2">
    <location>
        <begin position="38"/>
        <end position="297"/>
    </location>
</feature>
<evidence type="ECO:0000313" key="3">
    <source>
        <dbReference type="EMBL" id="KZV83557.1"/>
    </source>
</evidence>
<organism evidence="3 4">
    <name type="scientific">Exidia glandulosa HHB12029</name>
    <dbReference type="NCBI Taxonomy" id="1314781"/>
    <lineage>
        <taxon>Eukaryota</taxon>
        <taxon>Fungi</taxon>
        <taxon>Dikarya</taxon>
        <taxon>Basidiomycota</taxon>
        <taxon>Agaricomycotina</taxon>
        <taxon>Agaricomycetes</taxon>
        <taxon>Auriculariales</taxon>
        <taxon>Exidiaceae</taxon>
        <taxon>Exidia</taxon>
    </lineage>
</organism>
<dbReference type="PANTHER" id="PTHR46108">
    <property type="entry name" value="BLUE CHEESE"/>
    <property type="match status" value="1"/>
</dbReference>
<dbReference type="InterPro" id="IPR056252">
    <property type="entry name" value="Alfy-like_Arm-like"/>
</dbReference>